<dbReference type="InterPro" id="IPR050595">
    <property type="entry name" value="Bact_response_regulator"/>
</dbReference>
<dbReference type="Proteomes" id="UP000326881">
    <property type="component" value="Plasmid unnamed"/>
</dbReference>
<dbReference type="AlphaFoldDB" id="A0A5Q0CE51"/>
<dbReference type="EMBL" id="CP043499">
    <property type="protein sequence ID" value="QFY63623.1"/>
    <property type="molecule type" value="Genomic_DNA"/>
</dbReference>
<protein>
    <submittedName>
        <fullName evidence="4">Response regulator</fullName>
    </submittedName>
</protein>
<dbReference type="KEGG" id="rgr:FZ934_25650"/>
<organism evidence="4 5">
    <name type="scientific">Rhizobium grahamii</name>
    <dbReference type="NCBI Taxonomy" id="1120045"/>
    <lineage>
        <taxon>Bacteria</taxon>
        <taxon>Pseudomonadati</taxon>
        <taxon>Pseudomonadota</taxon>
        <taxon>Alphaproteobacteria</taxon>
        <taxon>Hyphomicrobiales</taxon>
        <taxon>Rhizobiaceae</taxon>
        <taxon>Rhizobium/Agrobacterium group</taxon>
        <taxon>Rhizobium</taxon>
    </lineage>
</organism>
<dbReference type="Pfam" id="PF00072">
    <property type="entry name" value="Response_reg"/>
    <property type="match status" value="1"/>
</dbReference>
<gene>
    <name evidence="4" type="ORF">FZ934_25650</name>
</gene>
<dbReference type="GO" id="GO:0000160">
    <property type="term" value="P:phosphorelay signal transduction system"/>
    <property type="evidence" value="ECO:0007669"/>
    <property type="project" value="InterPro"/>
</dbReference>
<accession>A0A5Q0CE51</accession>
<proteinExistence type="predicted"/>
<dbReference type="PANTHER" id="PTHR44591:SF25">
    <property type="entry name" value="CHEMOTAXIS TWO-COMPONENT RESPONSE REGULATOR"/>
    <property type="match status" value="1"/>
</dbReference>
<evidence type="ECO:0000256" key="2">
    <source>
        <dbReference type="PROSITE-ProRule" id="PRU00169"/>
    </source>
</evidence>
<dbReference type="InterPro" id="IPR001789">
    <property type="entry name" value="Sig_transdc_resp-reg_receiver"/>
</dbReference>
<evidence type="ECO:0000259" key="3">
    <source>
        <dbReference type="PROSITE" id="PS50110"/>
    </source>
</evidence>
<dbReference type="Gene3D" id="3.40.50.2300">
    <property type="match status" value="1"/>
</dbReference>
<keyword evidence="5" id="KW-1185">Reference proteome</keyword>
<dbReference type="OrthoDB" id="9782655at2"/>
<dbReference type="InterPro" id="IPR011006">
    <property type="entry name" value="CheY-like_superfamily"/>
</dbReference>
<reference evidence="4 5" key="1">
    <citation type="submission" date="2019-08" db="EMBL/GenBank/DDBJ databases">
        <title>Prosopis cineraria nodule microbiome.</title>
        <authorList>
            <person name="Ali R."/>
            <person name="Chaluvadi S.R."/>
            <person name="Wang X."/>
        </authorList>
    </citation>
    <scope>NUCLEOTIDE SEQUENCE [LARGE SCALE GENOMIC DNA]</scope>
    <source>
        <strain evidence="4 5">BG7</strain>
        <plasmid evidence="4 5">unnamed</plasmid>
    </source>
</reference>
<keyword evidence="4" id="KW-0614">Plasmid</keyword>
<evidence type="ECO:0000313" key="4">
    <source>
        <dbReference type="EMBL" id="QFY63623.1"/>
    </source>
</evidence>
<dbReference type="PANTHER" id="PTHR44591">
    <property type="entry name" value="STRESS RESPONSE REGULATOR PROTEIN 1"/>
    <property type="match status" value="1"/>
</dbReference>
<dbReference type="SMART" id="SM00448">
    <property type="entry name" value="REC"/>
    <property type="match status" value="1"/>
</dbReference>
<dbReference type="SUPFAM" id="SSF52172">
    <property type="entry name" value="CheY-like"/>
    <property type="match status" value="1"/>
</dbReference>
<keyword evidence="1 2" id="KW-0597">Phosphoprotein</keyword>
<geneLocation type="plasmid" evidence="4 5">
    <name>unnamed</name>
</geneLocation>
<feature type="modified residue" description="4-aspartylphosphate" evidence="2">
    <location>
        <position position="55"/>
    </location>
</feature>
<sequence length="125" mass="13784">MPRKSAVAIVDDDISIREALTDLLESYGYESRSFESADHFLFDRHRQDVLCVLLDVNMPGRSGLELQNVLVRETSPPAIIFVTSRQDARTRMIAMRGGAVAFLTKPLDIAQLMTALGTIASEMGA</sequence>
<feature type="domain" description="Response regulatory" evidence="3">
    <location>
        <begin position="6"/>
        <end position="120"/>
    </location>
</feature>
<name>A0A5Q0CE51_9HYPH</name>
<evidence type="ECO:0000313" key="5">
    <source>
        <dbReference type="Proteomes" id="UP000326881"/>
    </source>
</evidence>
<evidence type="ECO:0000256" key="1">
    <source>
        <dbReference type="ARBA" id="ARBA00022553"/>
    </source>
</evidence>
<dbReference type="RefSeq" id="WP_153273580.1">
    <property type="nucleotide sequence ID" value="NZ_CP043499.1"/>
</dbReference>
<dbReference type="PROSITE" id="PS50110">
    <property type="entry name" value="RESPONSE_REGULATORY"/>
    <property type="match status" value="1"/>
</dbReference>